<dbReference type="OrthoDB" id="3686179at2"/>
<reference evidence="2 3" key="1">
    <citation type="submission" date="2016-10" db="EMBL/GenBank/DDBJ databases">
        <title>The Draft Genome Sequence of Actinokineospora bangkokensis 44EHWT reveals the biosynthetic pathway of antifungal compounds Thailandins with unusual extender unit butylmalonyl-CoA.</title>
        <authorList>
            <person name="Greule A."/>
            <person name="Intra B."/>
            <person name="Flemming S."/>
            <person name="Rommel M.G."/>
            <person name="Panbangred W."/>
            <person name="Bechthold A."/>
        </authorList>
    </citation>
    <scope>NUCLEOTIDE SEQUENCE [LARGE SCALE GENOMIC DNA]</scope>
    <source>
        <strain evidence="2 3">44EHW</strain>
    </source>
</reference>
<feature type="transmembrane region" description="Helical" evidence="1">
    <location>
        <begin position="111"/>
        <end position="132"/>
    </location>
</feature>
<evidence type="ECO:0000256" key="1">
    <source>
        <dbReference type="SAM" id="Phobius"/>
    </source>
</evidence>
<evidence type="ECO:0008006" key="4">
    <source>
        <dbReference type="Google" id="ProtNLM"/>
    </source>
</evidence>
<dbReference type="STRING" id="1193682.BJP25_10465"/>
<keyword evidence="1" id="KW-1133">Transmembrane helix</keyword>
<feature type="transmembrane region" description="Helical" evidence="1">
    <location>
        <begin position="227"/>
        <end position="252"/>
    </location>
</feature>
<dbReference type="Proteomes" id="UP000186040">
    <property type="component" value="Unassembled WGS sequence"/>
</dbReference>
<comment type="caution">
    <text evidence="2">The sequence shown here is derived from an EMBL/GenBank/DDBJ whole genome shotgun (WGS) entry which is preliminary data.</text>
</comment>
<dbReference type="RefSeq" id="WP_075973589.1">
    <property type="nucleotide sequence ID" value="NZ_MKQR01000007.1"/>
</dbReference>
<accession>A0A1Q9LQ84</accession>
<dbReference type="AlphaFoldDB" id="A0A1Q9LQ84"/>
<gene>
    <name evidence="2" type="ORF">BJP25_10465</name>
</gene>
<keyword evidence="1" id="KW-0472">Membrane</keyword>
<proteinExistence type="predicted"/>
<sequence length="603" mass="62044">MTSHRWSDRSAARLALRTWRWSADERDRATDRRLLVVAAGGALALLAAAVRFAATASPAQAGEGLHVAQVFAVARFDLLLDGAGGSPLAWLQAGSYASITDAFTRHGTALAAAREAVVVAAAVTAVLVWLLARRIGLSHWTAAAAVLVLALSPAAVSGQLAVRAENLAVPWALGGLVLLWTHHRHRGLAPDVWATVLLVVAVITAPITLLLAATGFWLVHRRGRQRLALILGTAFALGTGIGLGASAALSGLHLAGEGRTPAEWFAADPVLAVAVVAAALGGLLSHRLRPLAVGVLGLLAVSTIPGGPGSGALAVAAAPGVLLVAGGAERALSRRFRVGRHTRTRVLFAPAVLAAVCATAAALVVWPGALDAVAERRGDPGPLAAATRWLRDNLPSTPVVAEEDAWVELLRSGRDPALAVRAATCPDATAPEGAWLLRTPGLDRGFPAGEVVAAFGTGAERVTIARPSAAHDADADAEEAQARTRAGYALAGSRRVAARPEVAALLRDGRADPRLLTTLAALASSRPVRVAALPEVAGEDAAGQPRRQLLVTAAGEQADQIALYFSGQRGVYRPLSVTTTPDGVLVRYPPGAPAGLLTPFDNP</sequence>
<keyword evidence="1" id="KW-0812">Transmembrane</keyword>
<dbReference type="EMBL" id="MKQR01000007">
    <property type="protein sequence ID" value="OLR94207.1"/>
    <property type="molecule type" value="Genomic_DNA"/>
</dbReference>
<feature type="transmembrane region" description="Helical" evidence="1">
    <location>
        <begin position="344"/>
        <end position="366"/>
    </location>
</feature>
<feature type="transmembrane region" description="Helical" evidence="1">
    <location>
        <begin position="264"/>
        <end position="284"/>
    </location>
</feature>
<protein>
    <recommendedName>
        <fullName evidence="4">Glycosyltransferase RgtA/B/C/D-like domain-containing protein</fullName>
    </recommendedName>
</protein>
<name>A0A1Q9LQ84_9PSEU</name>
<evidence type="ECO:0000313" key="2">
    <source>
        <dbReference type="EMBL" id="OLR94207.1"/>
    </source>
</evidence>
<keyword evidence="3" id="KW-1185">Reference proteome</keyword>
<feature type="transmembrane region" description="Helical" evidence="1">
    <location>
        <begin position="139"/>
        <end position="162"/>
    </location>
</feature>
<evidence type="ECO:0000313" key="3">
    <source>
        <dbReference type="Proteomes" id="UP000186040"/>
    </source>
</evidence>
<feature type="transmembrane region" description="Helical" evidence="1">
    <location>
        <begin position="291"/>
        <end position="307"/>
    </location>
</feature>
<feature type="transmembrane region" description="Helical" evidence="1">
    <location>
        <begin position="313"/>
        <end position="332"/>
    </location>
</feature>
<organism evidence="2 3">
    <name type="scientific">Actinokineospora bangkokensis</name>
    <dbReference type="NCBI Taxonomy" id="1193682"/>
    <lineage>
        <taxon>Bacteria</taxon>
        <taxon>Bacillati</taxon>
        <taxon>Actinomycetota</taxon>
        <taxon>Actinomycetes</taxon>
        <taxon>Pseudonocardiales</taxon>
        <taxon>Pseudonocardiaceae</taxon>
        <taxon>Actinokineospora</taxon>
    </lineage>
</organism>
<feature type="transmembrane region" description="Helical" evidence="1">
    <location>
        <begin position="192"/>
        <end position="220"/>
    </location>
</feature>